<keyword evidence="1" id="KW-0805">Transcription regulation</keyword>
<dbReference type="RefSeq" id="WP_146572385.1">
    <property type="nucleotide sequence ID" value="NZ_CP042306.1"/>
</dbReference>
<dbReference type="OrthoDB" id="323290at2"/>
<dbReference type="KEGG" id="spai:FPZ24_12245"/>
<evidence type="ECO:0000256" key="1">
    <source>
        <dbReference type="ARBA" id="ARBA00023015"/>
    </source>
</evidence>
<dbReference type="PROSITE" id="PS01124">
    <property type="entry name" value="HTH_ARAC_FAMILY_2"/>
    <property type="match status" value="1"/>
</dbReference>
<accession>A0A5B8LKP3</accession>
<dbReference type="Proteomes" id="UP000315673">
    <property type="component" value="Chromosome"/>
</dbReference>
<feature type="domain" description="HTH araC/xylS-type" evidence="4">
    <location>
        <begin position="159"/>
        <end position="258"/>
    </location>
</feature>
<name>A0A5B8LKP3_9SPHN</name>
<reference evidence="5 6" key="1">
    <citation type="submission" date="2019-07" db="EMBL/GenBank/DDBJ databases">
        <title>Full genome sequence of Sphingomonas sp. 4R-6-7(HKS19).</title>
        <authorList>
            <person name="Im W.-T."/>
        </authorList>
    </citation>
    <scope>NUCLEOTIDE SEQUENCE [LARGE SCALE GENOMIC DNA]</scope>
    <source>
        <strain evidence="5 6">HKS19</strain>
    </source>
</reference>
<evidence type="ECO:0000313" key="5">
    <source>
        <dbReference type="EMBL" id="QDZ08154.1"/>
    </source>
</evidence>
<keyword evidence="6" id="KW-1185">Reference proteome</keyword>
<proteinExistence type="predicted"/>
<dbReference type="InterPro" id="IPR050204">
    <property type="entry name" value="AraC_XylS_family_regulators"/>
</dbReference>
<dbReference type="GO" id="GO:0043565">
    <property type="term" value="F:sequence-specific DNA binding"/>
    <property type="evidence" value="ECO:0007669"/>
    <property type="project" value="InterPro"/>
</dbReference>
<protein>
    <submittedName>
        <fullName evidence="5">Helix-turn-helix transcriptional regulator</fullName>
    </submittedName>
</protein>
<dbReference type="Pfam" id="PF12833">
    <property type="entry name" value="HTH_18"/>
    <property type="match status" value="1"/>
</dbReference>
<dbReference type="GO" id="GO:0003700">
    <property type="term" value="F:DNA-binding transcription factor activity"/>
    <property type="evidence" value="ECO:0007669"/>
    <property type="project" value="InterPro"/>
</dbReference>
<dbReference type="EMBL" id="CP042306">
    <property type="protein sequence ID" value="QDZ08154.1"/>
    <property type="molecule type" value="Genomic_DNA"/>
</dbReference>
<keyword evidence="2" id="KW-0238">DNA-binding</keyword>
<gene>
    <name evidence="5" type="ORF">FPZ24_12245</name>
</gene>
<dbReference type="PANTHER" id="PTHR46796">
    <property type="entry name" value="HTH-TYPE TRANSCRIPTIONAL ACTIVATOR RHAS-RELATED"/>
    <property type="match status" value="1"/>
</dbReference>
<dbReference type="SMART" id="SM00342">
    <property type="entry name" value="HTH_ARAC"/>
    <property type="match status" value="1"/>
</dbReference>
<dbReference type="InterPro" id="IPR018060">
    <property type="entry name" value="HTH_AraC"/>
</dbReference>
<dbReference type="AlphaFoldDB" id="A0A5B8LKP3"/>
<evidence type="ECO:0000256" key="3">
    <source>
        <dbReference type="ARBA" id="ARBA00023163"/>
    </source>
</evidence>
<dbReference type="Gene3D" id="1.10.10.60">
    <property type="entry name" value="Homeodomain-like"/>
    <property type="match status" value="1"/>
</dbReference>
<evidence type="ECO:0000313" key="6">
    <source>
        <dbReference type="Proteomes" id="UP000315673"/>
    </source>
</evidence>
<evidence type="ECO:0000259" key="4">
    <source>
        <dbReference type="PROSITE" id="PS01124"/>
    </source>
</evidence>
<sequence length="284" mass="30975">MSDIGLDYRVPGPDVADYATLFYFFNTDLAVFEDTERADHAQVRFRLDDGAAEYHFPDGTVQQAPPVHVLGPTSAAFKVRAEGPVRLFGWGVTAGGWGAMMGGDASNALNRMLDGVAVLGQRIMAARAQFQAARDIDEMAAIATCLIRDLVGDACDDVVQFARQVDSWLEDSNSPEIDDLITATGLSRRQVERKCNAIYGAPPKLLARKFRALRAAVAMRGRDLSFDDAVGHGFYDQSHLIREVKQFTGLTPKQIRDQPTALAAITVAQRTALNGQVKTLISET</sequence>
<keyword evidence="3" id="KW-0804">Transcription</keyword>
<evidence type="ECO:0000256" key="2">
    <source>
        <dbReference type="ARBA" id="ARBA00023125"/>
    </source>
</evidence>
<organism evidence="5 6">
    <name type="scientific">Sphingomonas panacisoli</name>
    <dbReference type="NCBI Taxonomy" id="1813879"/>
    <lineage>
        <taxon>Bacteria</taxon>
        <taxon>Pseudomonadati</taxon>
        <taxon>Pseudomonadota</taxon>
        <taxon>Alphaproteobacteria</taxon>
        <taxon>Sphingomonadales</taxon>
        <taxon>Sphingomonadaceae</taxon>
        <taxon>Sphingomonas</taxon>
    </lineage>
</organism>